<evidence type="ECO:0000313" key="2">
    <source>
        <dbReference type="Proteomes" id="UP001642487"/>
    </source>
</evidence>
<proteinExistence type="predicted"/>
<evidence type="ECO:0000313" key="1">
    <source>
        <dbReference type="EMBL" id="CAK9310555.1"/>
    </source>
</evidence>
<dbReference type="Proteomes" id="UP001642487">
    <property type="component" value="Chromosome 1"/>
</dbReference>
<accession>A0ABP0XSR4</accession>
<name>A0ABP0XSR4_9ROSI</name>
<reference evidence="1 2" key="1">
    <citation type="submission" date="2024-03" db="EMBL/GenBank/DDBJ databases">
        <authorList>
            <person name="Gkanogiannis A."/>
            <person name="Becerra Lopez-Lavalle L."/>
        </authorList>
    </citation>
    <scope>NUCLEOTIDE SEQUENCE [LARGE SCALE GENOMIC DNA]</scope>
</reference>
<sequence>MTTLSVDALTLEKILFVFAHAPNSNSSFLTCWNSCDLAICFHDKLDEIRIPFLHPSKSSPFNLKGFI</sequence>
<keyword evidence="2" id="KW-1185">Reference proteome</keyword>
<organism evidence="1 2">
    <name type="scientific">Citrullus colocynthis</name>
    <name type="common">colocynth</name>
    <dbReference type="NCBI Taxonomy" id="252529"/>
    <lineage>
        <taxon>Eukaryota</taxon>
        <taxon>Viridiplantae</taxon>
        <taxon>Streptophyta</taxon>
        <taxon>Embryophyta</taxon>
        <taxon>Tracheophyta</taxon>
        <taxon>Spermatophyta</taxon>
        <taxon>Magnoliopsida</taxon>
        <taxon>eudicotyledons</taxon>
        <taxon>Gunneridae</taxon>
        <taxon>Pentapetalae</taxon>
        <taxon>rosids</taxon>
        <taxon>fabids</taxon>
        <taxon>Cucurbitales</taxon>
        <taxon>Cucurbitaceae</taxon>
        <taxon>Benincaseae</taxon>
        <taxon>Citrullus</taxon>
    </lineage>
</organism>
<protein>
    <submittedName>
        <fullName evidence="1">Uncharacterized protein</fullName>
    </submittedName>
</protein>
<gene>
    <name evidence="1" type="ORF">CITCOLO1_LOCUS2186</name>
</gene>
<dbReference type="EMBL" id="OZ021735">
    <property type="protein sequence ID" value="CAK9310555.1"/>
    <property type="molecule type" value="Genomic_DNA"/>
</dbReference>